<keyword evidence="6" id="KW-0256">Endoplasmic reticulum</keyword>
<comment type="subcellular location">
    <subcellularLocation>
        <location evidence="1">Endoplasmic reticulum membrane</location>
        <topology evidence="1">Multi-pass membrane protein</topology>
    </subcellularLocation>
</comment>
<evidence type="ECO:0000256" key="6">
    <source>
        <dbReference type="ARBA" id="ARBA00022824"/>
    </source>
</evidence>
<comment type="similarity">
    <text evidence="2">Belongs to the VKOR family.</text>
</comment>
<name>A0A913Y188_EXADI</name>
<evidence type="ECO:0000256" key="9">
    <source>
        <dbReference type="ARBA" id="ARBA00023136"/>
    </source>
</evidence>
<feature type="transmembrane region" description="Helical" evidence="12">
    <location>
        <begin position="99"/>
        <end position="121"/>
    </location>
</feature>
<dbReference type="CDD" id="cd12917">
    <property type="entry name" value="VKOR_euk"/>
    <property type="match status" value="1"/>
</dbReference>
<accession>A0A913Y188</accession>
<keyword evidence="13" id="KW-0732">Signal</keyword>
<dbReference type="SMART" id="SM00756">
    <property type="entry name" value="VKc"/>
    <property type="match status" value="1"/>
</dbReference>
<evidence type="ECO:0000256" key="10">
    <source>
        <dbReference type="ARBA" id="ARBA00023157"/>
    </source>
</evidence>
<evidence type="ECO:0000259" key="14">
    <source>
        <dbReference type="SMART" id="SM00756"/>
    </source>
</evidence>
<dbReference type="GO" id="GO:0047057">
    <property type="term" value="F:vitamin-K-epoxide reductase (warfarin-sensitive) activity"/>
    <property type="evidence" value="ECO:0007669"/>
    <property type="project" value="UniProtKB-EC"/>
</dbReference>
<dbReference type="Proteomes" id="UP000887567">
    <property type="component" value="Unplaced"/>
</dbReference>
<keyword evidence="11" id="KW-0676">Redox-active center</keyword>
<dbReference type="InterPro" id="IPR042406">
    <property type="entry name" value="VKORC1/VKORC1L1"/>
</dbReference>
<dbReference type="OMA" id="CDFNEHM"/>
<dbReference type="FunFam" id="1.20.1440.130:FF:000001">
    <property type="entry name" value="Vitamin K epoxide reductase complex subunit 1-like 1"/>
    <property type="match status" value="1"/>
</dbReference>
<dbReference type="GO" id="GO:0042373">
    <property type="term" value="P:vitamin K metabolic process"/>
    <property type="evidence" value="ECO:0007669"/>
    <property type="project" value="InterPro"/>
</dbReference>
<evidence type="ECO:0000256" key="7">
    <source>
        <dbReference type="ARBA" id="ARBA00022989"/>
    </source>
</evidence>
<protein>
    <recommendedName>
        <fullName evidence="3">vitamin-K-epoxide reductase (warfarin-sensitive)</fullName>
        <ecNumber evidence="3">1.17.4.4</ecNumber>
    </recommendedName>
</protein>
<dbReference type="PANTHER" id="PTHR14519">
    <property type="entry name" value="VITAMIN K EPOXIDE REDUCTASE COMPLEX, SUBUNIT 1"/>
    <property type="match status" value="1"/>
</dbReference>
<organism evidence="15 16">
    <name type="scientific">Exaiptasia diaphana</name>
    <name type="common">Tropical sea anemone</name>
    <name type="synonym">Aiptasia pulchella</name>
    <dbReference type="NCBI Taxonomy" id="2652724"/>
    <lineage>
        <taxon>Eukaryota</taxon>
        <taxon>Metazoa</taxon>
        <taxon>Cnidaria</taxon>
        <taxon>Anthozoa</taxon>
        <taxon>Hexacorallia</taxon>
        <taxon>Actiniaria</taxon>
        <taxon>Aiptasiidae</taxon>
        <taxon>Exaiptasia</taxon>
    </lineage>
</organism>
<dbReference type="PANTHER" id="PTHR14519:SF8">
    <property type="entry name" value="VITAMIN K EPOXIDE REDUCTASE COMPLEX SUBUNIT 1"/>
    <property type="match status" value="1"/>
</dbReference>
<dbReference type="Pfam" id="PF07884">
    <property type="entry name" value="VKOR"/>
    <property type="match status" value="1"/>
</dbReference>
<keyword evidence="16" id="KW-1185">Reference proteome</keyword>
<evidence type="ECO:0000256" key="12">
    <source>
        <dbReference type="SAM" id="Phobius"/>
    </source>
</evidence>
<evidence type="ECO:0000256" key="2">
    <source>
        <dbReference type="ARBA" id="ARBA00006214"/>
    </source>
</evidence>
<dbReference type="EnsemblMetazoa" id="XM_021057508.2">
    <property type="protein sequence ID" value="XP_020913167.1"/>
    <property type="gene ID" value="LOC110250868"/>
</dbReference>
<dbReference type="RefSeq" id="XP_020913167.1">
    <property type="nucleotide sequence ID" value="XM_021057508.2"/>
</dbReference>
<dbReference type="EC" id="1.17.4.4" evidence="3"/>
<evidence type="ECO:0000256" key="13">
    <source>
        <dbReference type="SAM" id="SignalP"/>
    </source>
</evidence>
<feature type="transmembrane region" description="Helical" evidence="12">
    <location>
        <begin position="74"/>
        <end position="92"/>
    </location>
</feature>
<evidence type="ECO:0000256" key="5">
    <source>
        <dbReference type="ARBA" id="ARBA00022719"/>
    </source>
</evidence>
<dbReference type="AlphaFoldDB" id="A0A913Y188"/>
<keyword evidence="8" id="KW-0560">Oxidoreductase</keyword>
<evidence type="ECO:0000313" key="15">
    <source>
        <dbReference type="EnsemblMetazoa" id="XP_020913167.1"/>
    </source>
</evidence>
<evidence type="ECO:0000256" key="11">
    <source>
        <dbReference type="ARBA" id="ARBA00023284"/>
    </source>
</evidence>
<evidence type="ECO:0000256" key="1">
    <source>
        <dbReference type="ARBA" id="ARBA00004477"/>
    </source>
</evidence>
<dbReference type="KEGG" id="epa:110250868"/>
<feature type="domain" description="Vitamin K epoxide reductase" evidence="14">
    <location>
        <begin position="1"/>
        <end position="149"/>
    </location>
</feature>
<evidence type="ECO:0000256" key="8">
    <source>
        <dbReference type="ARBA" id="ARBA00023002"/>
    </source>
</evidence>
<keyword evidence="10" id="KW-1015">Disulfide bond</keyword>
<sequence>MGAVVWLRVLLCITGLGLSIYALHVETSKVKNKDFKALCDINEHMSCSKVFASKYGTGFGLVEPVLGKNSQLNVPNSIFGILFYTLVCLIGFSSSKFAAFLNLAFSIASCFGSLYLGYILYFVLHDVCLVCLSTYVVNALLLVLNIISFGQSTTTKKSKKE</sequence>
<dbReference type="InterPro" id="IPR038354">
    <property type="entry name" value="VKOR_sf"/>
</dbReference>
<keyword evidence="4 12" id="KW-0812">Transmembrane</keyword>
<dbReference type="GeneID" id="110250868"/>
<feature type="chain" id="PRO_5036942243" description="vitamin-K-epoxide reductase (warfarin-sensitive)" evidence="13">
    <location>
        <begin position="20"/>
        <end position="161"/>
    </location>
</feature>
<evidence type="ECO:0000313" key="16">
    <source>
        <dbReference type="Proteomes" id="UP000887567"/>
    </source>
</evidence>
<dbReference type="GO" id="GO:0005789">
    <property type="term" value="C:endoplasmic reticulum membrane"/>
    <property type="evidence" value="ECO:0007669"/>
    <property type="project" value="UniProtKB-SubCell"/>
</dbReference>
<evidence type="ECO:0000256" key="4">
    <source>
        <dbReference type="ARBA" id="ARBA00022692"/>
    </source>
</evidence>
<dbReference type="Gene3D" id="1.20.1440.130">
    <property type="entry name" value="VKOR domain"/>
    <property type="match status" value="1"/>
</dbReference>
<dbReference type="GO" id="GO:0048038">
    <property type="term" value="F:quinone binding"/>
    <property type="evidence" value="ECO:0007669"/>
    <property type="project" value="UniProtKB-KW"/>
</dbReference>
<keyword evidence="5" id="KW-0874">Quinone</keyword>
<dbReference type="OrthoDB" id="17010at2759"/>
<dbReference type="InterPro" id="IPR012932">
    <property type="entry name" value="VKOR"/>
</dbReference>
<reference evidence="15" key="1">
    <citation type="submission" date="2022-11" db="UniProtKB">
        <authorList>
            <consortium name="EnsemblMetazoa"/>
        </authorList>
    </citation>
    <scope>IDENTIFICATION</scope>
</reference>
<proteinExistence type="inferred from homology"/>
<keyword evidence="9 12" id="KW-0472">Membrane</keyword>
<keyword evidence="7 12" id="KW-1133">Transmembrane helix</keyword>
<feature type="transmembrane region" description="Helical" evidence="12">
    <location>
        <begin position="127"/>
        <end position="150"/>
    </location>
</feature>
<feature type="signal peptide" evidence="13">
    <location>
        <begin position="1"/>
        <end position="19"/>
    </location>
</feature>
<evidence type="ECO:0000256" key="3">
    <source>
        <dbReference type="ARBA" id="ARBA00012278"/>
    </source>
</evidence>